<dbReference type="GeneID" id="54489695"/>
<feature type="transmembrane region" description="Helical" evidence="1">
    <location>
        <begin position="278"/>
        <end position="298"/>
    </location>
</feature>
<feature type="transmembrane region" description="Helical" evidence="1">
    <location>
        <begin position="123"/>
        <end position="142"/>
    </location>
</feature>
<evidence type="ECO:0000256" key="1">
    <source>
        <dbReference type="SAM" id="Phobius"/>
    </source>
</evidence>
<dbReference type="InterPro" id="IPR012171">
    <property type="entry name" value="Fatty_acid_desaturase"/>
</dbReference>
<keyword evidence="1" id="KW-0812">Transmembrane</keyword>
<dbReference type="PANTHER" id="PTHR32100">
    <property type="entry name" value="OMEGA-6 FATTY ACID DESATURASE, CHLOROPLASTIC"/>
    <property type="match status" value="1"/>
</dbReference>
<keyword evidence="1" id="KW-0472">Membrane</keyword>
<evidence type="ECO:0000313" key="3">
    <source>
        <dbReference type="EMBL" id="KAF2762577.1"/>
    </source>
</evidence>
<dbReference type="OrthoDB" id="1461976at2759"/>
<feature type="transmembrane region" description="Helical" evidence="1">
    <location>
        <begin position="56"/>
        <end position="78"/>
    </location>
</feature>
<dbReference type="GO" id="GO:0016491">
    <property type="term" value="F:oxidoreductase activity"/>
    <property type="evidence" value="ECO:0007669"/>
    <property type="project" value="InterPro"/>
</dbReference>
<keyword evidence="1" id="KW-1133">Transmembrane helix</keyword>
<dbReference type="AlphaFoldDB" id="A0A6A6WK79"/>
<evidence type="ECO:0000313" key="4">
    <source>
        <dbReference type="Proteomes" id="UP000799437"/>
    </source>
</evidence>
<dbReference type="CDD" id="cd03507">
    <property type="entry name" value="Delta12-FADS-like"/>
    <property type="match status" value="1"/>
</dbReference>
<dbReference type="GO" id="GO:0006629">
    <property type="term" value="P:lipid metabolic process"/>
    <property type="evidence" value="ECO:0007669"/>
    <property type="project" value="InterPro"/>
</dbReference>
<keyword evidence="4" id="KW-1185">Reference proteome</keyword>
<protein>
    <submittedName>
        <fullName evidence="3">Delta-12 fatty acid desaturas-like protein</fullName>
    </submittedName>
</protein>
<feature type="transmembrane region" description="Helical" evidence="1">
    <location>
        <begin position="248"/>
        <end position="266"/>
    </location>
</feature>
<reference evidence="3" key="1">
    <citation type="journal article" date="2020" name="Stud. Mycol.">
        <title>101 Dothideomycetes genomes: a test case for predicting lifestyles and emergence of pathogens.</title>
        <authorList>
            <person name="Haridas S."/>
            <person name="Albert R."/>
            <person name="Binder M."/>
            <person name="Bloem J."/>
            <person name="Labutti K."/>
            <person name="Salamov A."/>
            <person name="Andreopoulos B."/>
            <person name="Baker S."/>
            <person name="Barry K."/>
            <person name="Bills G."/>
            <person name="Bluhm B."/>
            <person name="Cannon C."/>
            <person name="Castanera R."/>
            <person name="Culley D."/>
            <person name="Daum C."/>
            <person name="Ezra D."/>
            <person name="Gonzalez J."/>
            <person name="Henrissat B."/>
            <person name="Kuo A."/>
            <person name="Liang C."/>
            <person name="Lipzen A."/>
            <person name="Lutzoni F."/>
            <person name="Magnuson J."/>
            <person name="Mondo S."/>
            <person name="Nolan M."/>
            <person name="Ohm R."/>
            <person name="Pangilinan J."/>
            <person name="Park H.-J."/>
            <person name="Ramirez L."/>
            <person name="Alfaro M."/>
            <person name="Sun H."/>
            <person name="Tritt A."/>
            <person name="Yoshinaga Y."/>
            <person name="Zwiers L.-H."/>
            <person name="Turgeon B."/>
            <person name="Goodwin S."/>
            <person name="Spatafora J."/>
            <person name="Crous P."/>
            <person name="Grigoriev I."/>
        </authorList>
    </citation>
    <scope>NUCLEOTIDE SEQUENCE</scope>
    <source>
        <strain evidence="3">CBS 121739</strain>
    </source>
</reference>
<gene>
    <name evidence="3" type="ORF">EJ05DRAFT_515992</name>
</gene>
<feature type="transmembrane region" description="Helical" evidence="1">
    <location>
        <begin position="90"/>
        <end position="108"/>
    </location>
</feature>
<dbReference type="Pfam" id="PF00487">
    <property type="entry name" value="FA_desaturase"/>
    <property type="match status" value="1"/>
</dbReference>
<proteinExistence type="predicted"/>
<sequence length="423" mass="48428">MDEYNEKTDTSNKKGDELKYVCDVNSKDQPSQRCEAVDDLRKAIPAHCFKPLYRYAFYYTVRDLVLATTLCAVAFLYIPQIPNALLRTSAWLLYGYAQGLVLTGLWVLGHECGHSAFSPSDTLNNTIGFLLHSALLTPYFAWRSTHRRHHIYANNLAKDHNYVPPRKAEYLARLSRSLDSLDPLAHLAEDSPLSTLLRIVLQQLVGWPWYLLTNITAAPNSISGPPSQHFLGNSHFLPWSTLFCHSEAYYILASDMGILATTFLLYKLVLATSWQTVALIYLFPWLWLNHWIVAITYLHHTHPQVPKYEDSAWSFLHGATATIDRDFGWIGRLLFHNIIDYHVVHHLFPRIPFYHTATATSAIKPLLGSTYREDRQGVFLKQLYVSFTQCQYVEPVDPYDELHRQVLVYRAGPAPGPVFGMRS</sequence>
<organism evidence="3 4">
    <name type="scientific">Pseudovirgaria hyperparasitica</name>
    <dbReference type="NCBI Taxonomy" id="470096"/>
    <lineage>
        <taxon>Eukaryota</taxon>
        <taxon>Fungi</taxon>
        <taxon>Dikarya</taxon>
        <taxon>Ascomycota</taxon>
        <taxon>Pezizomycotina</taxon>
        <taxon>Dothideomycetes</taxon>
        <taxon>Dothideomycetes incertae sedis</taxon>
        <taxon>Acrospermales</taxon>
        <taxon>Acrospermaceae</taxon>
        <taxon>Pseudovirgaria</taxon>
    </lineage>
</organism>
<accession>A0A6A6WK79</accession>
<dbReference type="EMBL" id="ML996565">
    <property type="protein sequence ID" value="KAF2762577.1"/>
    <property type="molecule type" value="Genomic_DNA"/>
</dbReference>
<dbReference type="Proteomes" id="UP000799437">
    <property type="component" value="Unassembled WGS sequence"/>
</dbReference>
<dbReference type="RefSeq" id="XP_033605028.1">
    <property type="nucleotide sequence ID" value="XM_033748641.1"/>
</dbReference>
<dbReference type="InterPro" id="IPR005804">
    <property type="entry name" value="FA_desaturase_dom"/>
</dbReference>
<evidence type="ECO:0000259" key="2">
    <source>
        <dbReference type="Pfam" id="PF00487"/>
    </source>
</evidence>
<feature type="domain" description="Fatty acid desaturase" evidence="2">
    <location>
        <begin position="90"/>
        <end position="371"/>
    </location>
</feature>
<name>A0A6A6WK79_9PEZI</name>